<proteinExistence type="predicted"/>
<dbReference type="AlphaFoldDB" id="A0A2P4XH36"/>
<gene>
    <name evidence="1" type="ORF">PHPALM_19554</name>
</gene>
<evidence type="ECO:0000313" key="1">
    <source>
        <dbReference type="EMBL" id="POM64867.1"/>
    </source>
</evidence>
<dbReference type="EMBL" id="NCKW01011037">
    <property type="protein sequence ID" value="POM64867.1"/>
    <property type="molecule type" value="Genomic_DNA"/>
</dbReference>
<reference evidence="1 2" key="1">
    <citation type="journal article" date="2017" name="Genome Biol. Evol.">
        <title>Phytophthora megakarya and P. palmivora, closely related causal agents of cacao black pod rot, underwent increases in genome sizes and gene numbers by different mechanisms.</title>
        <authorList>
            <person name="Ali S.S."/>
            <person name="Shao J."/>
            <person name="Lary D.J."/>
            <person name="Kronmiller B."/>
            <person name="Shen D."/>
            <person name="Strem M.D."/>
            <person name="Amoako-Attah I."/>
            <person name="Akrofi A.Y."/>
            <person name="Begoude B.A."/>
            <person name="Ten Hoopen G.M."/>
            <person name="Coulibaly K."/>
            <person name="Kebe B.I."/>
            <person name="Melnick R.L."/>
            <person name="Guiltinan M.J."/>
            <person name="Tyler B.M."/>
            <person name="Meinhardt L.W."/>
            <person name="Bailey B.A."/>
        </authorList>
    </citation>
    <scope>NUCLEOTIDE SEQUENCE [LARGE SCALE GENOMIC DNA]</scope>
    <source>
        <strain evidence="2">sbr112.9</strain>
    </source>
</reference>
<name>A0A2P4XH36_9STRA</name>
<feature type="non-terminal residue" evidence="1">
    <location>
        <position position="183"/>
    </location>
</feature>
<sequence>MHQKAASLRFASWGKGRRLTLAPASVTMAPHFEQEASATVMKRPVETKEQPEASEEDVVLRVTAKNIPLLLHVDKNQAVTSPVPVRRRKRDVLRQVSMRLYLKGKHVADDVLRNVAPSRLADAEEVCGDAQSSLEHEIRNSRKTRKHLWLPKTQDDSVLLGSSSPHQEVTRKDQSAVEEFFVS</sequence>
<accession>A0A2P4XH36</accession>
<dbReference type="Proteomes" id="UP000237271">
    <property type="component" value="Unassembled WGS sequence"/>
</dbReference>
<comment type="caution">
    <text evidence="1">The sequence shown here is derived from an EMBL/GenBank/DDBJ whole genome shotgun (WGS) entry which is preliminary data.</text>
</comment>
<evidence type="ECO:0000313" key="2">
    <source>
        <dbReference type="Proteomes" id="UP000237271"/>
    </source>
</evidence>
<organism evidence="1 2">
    <name type="scientific">Phytophthora palmivora</name>
    <dbReference type="NCBI Taxonomy" id="4796"/>
    <lineage>
        <taxon>Eukaryota</taxon>
        <taxon>Sar</taxon>
        <taxon>Stramenopiles</taxon>
        <taxon>Oomycota</taxon>
        <taxon>Peronosporomycetes</taxon>
        <taxon>Peronosporales</taxon>
        <taxon>Peronosporaceae</taxon>
        <taxon>Phytophthora</taxon>
    </lineage>
</organism>
<keyword evidence="2" id="KW-1185">Reference proteome</keyword>
<protein>
    <submittedName>
        <fullName evidence="1">Uncharacterized protein</fullName>
    </submittedName>
</protein>
<dbReference type="OrthoDB" id="58047at2759"/>